<feature type="transmembrane region" description="Helical" evidence="1">
    <location>
        <begin position="440"/>
        <end position="462"/>
    </location>
</feature>
<accession>A0A7J6PFQ3</accession>
<dbReference type="EMBL" id="JABANP010000027">
    <property type="protein sequence ID" value="KAF4694832.1"/>
    <property type="molecule type" value="Genomic_DNA"/>
</dbReference>
<evidence type="ECO:0000256" key="1">
    <source>
        <dbReference type="SAM" id="Phobius"/>
    </source>
</evidence>
<dbReference type="SUPFAM" id="SSF103473">
    <property type="entry name" value="MFS general substrate transporter"/>
    <property type="match status" value="1"/>
</dbReference>
<keyword evidence="1" id="KW-1133">Transmembrane helix</keyword>
<gene>
    <name evidence="2" type="ORF">FOZ60_006685</name>
</gene>
<evidence type="ECO:0000313" key="3">
    <source>
        <dbReference type="Proteomes" id="UP000541610"/>
    </source>
</evidence>
<feature type="transmembrane region" description="Helical" evidence="1">
    <location>
        <begin position="238"/>
        <end position="259"/>
    </location>
</feature>
<organism evidence="2 3">
    <name type="scientific">Perkinsus olseni</name>
    <name type="common">Perkinsus atlanticus</name>
    <dbReference type="NCBI Taxonomy" id="32597"/>
    <lineage>
        <taxon>Eukaryota</taxon>
        <taxon>Sar</taxon>
        <taxon>Alveolata</taxon>
        <taxon>Perkinsozoa</taxon>
        <taxon>Perkinsea</taxon>
        <taxon>Perkinsida</taxon>
        <taxon>Perkinsidae</taxon>
        <taxon>Perkinsus</taxon>
    </lineage>
</organism>
<feature type="transmembrane region" description="Helical" evidence="1">
    <location>
        <begin position="371"/>
        <end position="394"/>
    </location>
</feature>
<feature type="transmembrane region" description="Helical" evidence="1">
    <location>
        <begin position="203"/>
        <end position="226"/>
    </location>
</feature>
<keyword evidence="1" id="KW-0812">Transmembrane</keyword>
<name>A0A7J6PFQ3_PEROL</name>
<feature type="transmembrane region" description="Helical" evidence="1">
    <location>
        <begin position="156"/>
        <end position="177"/>
    </location>
</feature>
<feature type="transmembrane region" description="Helical" evidence="1">
    <location>
        <begin position="12"/>
        <end position="30"/>
    </location>
</feature>
<feature type="transmembrane region" description="Helical" evidence="1">
    <location>
        <begin position="328"/>
        <end position="351"/>
    </location>
</feature>
<protein>
    <submittedName>
        <fullName evidence="2">Uncharacterized protein</fullName>
    </submittedName>
</protein>
<feature type="transmembrane region" description="Helical" evidence="1">
    <location>
        <begin position="103"/>
        <end position="122"/>
    </location>
</feature>
<dbReference type="Proteomes" id="UP000541610">
    <property type="component" value="Unassembled WGS sequence"/>
</dbReference>
<feature type="transmembrane region" description="Helical" evidence="1">
    <location>
        <begin position="36"/>
        <end position="54"/>
    </location>
</feature>
<feature type="transmembrane region" description="Helical" evidence="1">
    <location>
        <begin position="271"/>
        <end position="292"/>
    </location>
</feature>
<feature type="transmembrane region" description="Helical" evidence="1">
    <location>
        <begin position="66"/>
        <end position="83"/>
    </location>
</feature>
<proteinExistence type="predicted"/>
<dbReference type="InterPro" id="IPR036259">
    <property type="entry name" value="MFS_trans_sf"/>
</dbReference>
<reference evidence="2 3" key="1">
    <citation type="submission" date="2020-04" db="EMBL/GenBank/DDBJ databases">
        <title>Perkinsus olseni comparative genomics.</title>
        <authorList>
            <person name="Bogema D.R."/>
        </authorList>
    </citation>
    <scope>NUCLEOTIDE SEQUENCE [LARGE SCALE GENOMIC DNA]</scope>
    <source>
        <strain evidence="2">00978-12</strain>
    </source>
</reference>
<dbReference type="OrthoDB" id="448494at2759"/>
<dbReference type="AlphaFoldDB" id="A0A7J6PFQ3"/>
<keyword evidence="1" id="KW-0472">Membrane</keyword>
<feature type="transmembrane region" description="Helical" evidence="1">
    <location>
        <begin position="406"/>
        <end position="428"/>
    </location>
</feature>
<evidence type="ECO:0000313" key="2">
    <source>
        <dbReference type="EMBL" id="KAF4694832.1"/>
    </source>
</evidence>
<comment type="caution">
    <text evidence="2">The sequence shown here is derived from an EMBL/GenBank/DDBJ whole genome shotgun (WGS) entry which is preliminary data.</text>
</comment>
<sequence>MRGLEEYSSAFKLGMALCIIGLVLQWSAAITTIQHVLMAVDVVLIATGITLIIVQAEGRQGISNWLLIAICITIAVPAVLNIAQVVRLHLKYSHTGIPAWTPVVGPSGSVLLVIGSGLLLSAPETRVTVPKADYDGPFYQAPSTPMKSLAAYSGQFKAAMAIGICGQVLSWLANAVYRSKVALEIVRRARLNQPLGDIQCDAIAFQSFMIGLQLLMLIVTLALVIVRVERRKGLSRVIPALGGVGMIGFAVGQIVGILIVPGGCVIDQAVWSKIIGCVGGVFIIVSAFLFVLAPESRQSKNSDEAAQLRPQGSVRLLMAIPTTAQYKAGLALALLAMIGSAVAAVLSNKFLKGVDYCNGEGASGNINCQVGLLLTAMAVSIGVAAVLLATLVWLSSEKRSGLARTGVVFLCIILALCGVGVAVLSGLLATESDKVPTAPVFNTAIGAAAGILASVAAMLIMCSADAMSYEGWLEVYGDVDEDDGEVEGATWKSSLISTKRKRRRTV</sequence>